<dbReference type="InterPro" id="IPR036188">
    <property type="entry name" value="FAD/NAD-bd_sf"/>
</dbReference>
<evidence type="ECO:0000259" key="1">
    <source>
        <dbReference type="Pfam" id="PF01494"/>
    </source>
</evidence>
<evidence type="ECO:0000313" key="2">
    <source>
        <dbReference type="EMBL" id="SEB77569.1"/>
    </source>
</evidence>
<dbReference type="Proteomes" id="UP000199183">
    <property type="component" value="Unassembled WGS sequence"/>
</dbReference>
<dbReference type="GO" id="GO:0071949">
    <property type="term" value="F:FAD binding"/>
    <property type="evidence" value="ECO:0007669"/>
    <property type="project" value="InterPro"/>
</dbReference>
<gene>
    <name evidence="2" type="ORF">SAMN04489806_1745</name>
</gene>
<dbReference type="STRING" id="640635.SAMN04489806_1745"/>
<accession>A0A1H4M3F2</accession>
<dbReference type="InterPro" id="IPR002938">
    <property type="entry name" value="FAD-bd"/>
</dbReference>
<dbReference type="AlphaFoldDB" id="A0A1H4M3F2"/>
<protein>
    <submittedName>
        <fullName evidence="2">2-polyprenyl-6-methoxyphenol hydroxylase</fullName>
    </submittedName>
</protein>
<name>A0A1H4M3F2_9MICO</name>
<evidence type="ECO:0000313" key="3">
    <source>
        <dbReference type="Proteomes" id="UP000199183"/>
    </source>
</evidence>
<sequence>MRVLIVGAGIAGPTLAYWLRRAGHVPLLVEQSPGLRTGGYLVDFWGAGFDVAGRMGIVPTLLKQGIRFREVRQVASDGHQIASLDALRFFPDGGDRYVSIARSALAATIYAALDGEVETVFGDTVAELDDDGDKVHVTLESGAHHDVDLVVGADGLHSRVRELAFGPESGFEKDLGITVAALELEGYRPRDDLVAMMYTEVGMQLTRLSLPGDVTMALFTFRDDEPVPLGDVDAQQELLRRRLAGCGWEVPAILDAMPTARSFYLDRASQIRMPTWTSGRVALVGDAAASPSLLAGQGSALAMVEAYVLADRLRQAGGDHAAAFADYEQALAPAIRRKQKAAVSLGVAFAPANRAQLLLRNTMVRAMALPALTRLAMGRSIRDAIELPPPD</sequence>
<dbReference type="PANTHER" id="PTHR46865">
    <property type="entry name" value="OXIDOREDUCTASE-RELATED"/>
    <property type="match status" value="1"/>
</dbReference>
<feature type="domain" description="FAD-binding" evidence="1">
    <location>
        <begin position="2"/>
        <end position="316"/>
    </location>
</feature>
<dbReference type="SUPFAM" id="SSF51905">
    <property type="entry name" value="FAD/NAD(P)-binding domain"/>
    <property type="match status" value="1"/>
</dbReference>
<dbReference type="Gene3D" id="3.30.9.10">
    <property type="entry name" value="D-Amino Acid Oxidase, subunit A, domain 2"/>
    <property type="match status" value="1"/>
</dbReference>
<dbReference type="PANTHER" id="PTHR46865:SF8">
    <property type="entry name" value="POSSIBLE OXIDOREDUCTASE"/>
    <property type="match status" value="1"/>
</dbReference>
<dbReference type="Pfam" id="PF01494">
    <property type="entry name" value="FAD_binding_3"/>
    <property type="match status" value="1"/>
</dbReference>
<dbReference type="OrthoDB" id="3356051at2"/>
<dbReference type="NCBIfam" id="NF005761">
    <property type="entry name" value="PRK07588.1"/>
    <property type="match status" value="1"/>
</dbReference>
<dbReference type="EMBL" id="FNRY01000001">
    <property type="protein sequence ID" value="SEB77569.1"/>
    <property type="molecule type" value="Genomic_DNA"/>
</dbReference>
<proteinExistence type="predicted"/>
<dbReference type="RefSeq" id="WP_091182680.1">
    <property type="nucleotide sequence ID" value="NZ_FNRY01000001.1"/>
</dbReference>
<keyword evidence="3" id="KW-1185">Reference proteome</keyword>
<organism evidence="2 3">
    <name type="scientific">Paramicrobacterium humi</name>
    <dbReference type="NCBI Taxonomy" id="640635"/>
    <lineage>
        <taxon>Bacteria</taxon>
        <taxon>Bacillati</taxon>
        <taxon>Actinomycetota</taxon>
        <taxon>Actinomycetes</taxon>
        <taxon>Micrococcales</taxon>
        <taxon>Microbacteriaceae</taxon>
        <taxon>Paramicrobacterium</taxon>
    </lineage>
</organism>
<dbReference type="PRINTS" id="PR00420">
    <property type="entry name" value="RNGMNOXGNASE"/>
</dbReference>
<dbReference type="Gene3D" id="3.50.50.60">
    <property type="entry name" value="FAD/NAD(P)-binding domain"/>
    <property type="match status" value="1"/>
</dbReference>
<reference evidence="2 3" key="1">
    <citation type="submission" date="2016-10" db="EMBL/GenBank/DDBJ databases">
        <authorList>
            <person name="de Groot N.N."/>
        </authorList>
    </citation>
    <scope>NUCLEOTIDE SEQUENCE [LARGE SCALE GENOMIC DNA]</scope>
    <source>
        <strain evidence="2 3">DSM 21799</strain>
    </source>
</reference>
<dbReference type="InterPro" id="IPR051704">
    <property type="entry name" value="FAD_aromatic-hydroxylase"/>
</dbReference>